<evidence type="ECO:0000313" key="15">
    <source>
        <dbReference type="Proteomes" id="UP001233172"/>
    </source>
</evidence>
<dbReference type="PROSITE" id="PS50262">
    <property type="entry name" value="G_PROTEIN_RECEP_F1_2"/>
    <property type="match status" value="1"/>
</dbReference>
<feature type="region of interest" description="Disordered" evidence="11">
    <location>
        <begin position="352"/>
        <end position="392"/>
    </location>
</feature>
<keyword evidence="15" id="KW-1185">Reference proteome</keyword>
<dbReference type="PROSITE" id="PS00237">
    <property type="entry name" value="G_PROTEIN_RECEP_F1_1"/>
    <property type="match status" value="1"/>
</dbReference>
<dbReference type="InterPro" id="IPR001634">
    <property type="entry name" value="Adenosn_rcpt"/>
</dbReference>
<keyword evidence="4 12" id="KW-1133">Transmembrane helix</keyword>
<feature type="transmembrane region" description="Helical" evidence="12">
    <location>
        <begin position="120"/>
        <end position="142"/>
    </location>
</feature>
<feature type="transmembrane region" description="Helical" evidence="12">
    <location>
        <begin position="220"/>
        <end position="238"/>
    </location>
</feature>
<dbReference type="PRINTS" id="PR00424">
    <property type="entry name" value="ADENOSINER"/>
</dbReference>
<keyword evidence="5" id="KW-0297">G-protein coupled receptor</keyword>
<evidence type="ECO:0000256" key="9">
    <source>
        <dbReference type="ARBA" id="ARBA00023180"/>
    </source>
</evidence>
<keyword evidence="8 14" id="KW-0675">Receptor</keyword>
<dbReference type="SMART" id="SM01381">
    <property type="entry name" value="7TM_GPCR_Srsx"/>
    <property type="match status" value="1"/>
</dbReference>
<dbReference type="PANTHER" id="PTHR24246">
    <property type="entry name" value="OLFACTORY RECEPTOR AND ADENOSINE RECEPTOR"/>
    <property type="match status" value="1"/>
</dbReference>
<evidence type="ECO:0000256" key="8">
    <source>
        <dbReference type="ARBA" id="ARBA00023170"/>
    </source>
</evidence>
<gene>
    <name evidence="14" type="ORF">Bpfe_010792</name>
</gene>
<evidence type="ECO:0000256" key="7">
    <source>
        <dbReference type="ARBA" id="ARBA00023157"/>
    </source>
</evidence>
<keyword evidence="9" id="KW-0325">Glycoprotein</keyword>
<name>A0AAD8BTI8_BIOPF</name>
<keyword evidence="7" id="KW-1015">Disulfide bond</keyword>
<evidence type="ECO:0000256" key="1">
    <source>
        <dbReference type="ARBA" id="ARBA00004651"/>
    </source>
</evidence>
<evidence type="ECO:0000256" key="3">
    <source>
        <dbReference type="ARBA" id="ARBA00022692"/>
    </source>
</evidence>
<reference evidence="14" key="2">
    <citation type="submission" date="2023-04" db="EMBL/GenBank/DDBJ databases">
        <authorList>
            <person name="Bu L."/>
            <person name="Lu L."/>
            <person name="Laidemitt M.R."/>
            <person name="Zhang S.M."/>
            <person name="Mutuku M."/>
            <person name="Mkoji G."/>
            <person name="Steinauer M."/>
            <person name="Loker E.S."/>
        </authorList>
    </citation>
    <scope>NUCLEOTIDE SEQUENCE</scope>
    <source>
        <strain evidence="14">KasaAsao</strain>
        <tissue evidence="14">Whole Snail</tissue>
    </source>
</reference>
<dbReference type="SUPFAM" id="SSF81321">
    <property type="entry name" value="Family A G protein-coupled receptor-like"/>
    <property type="match status" value="1"/>
</dbReference>
<dbReference type="GO" id="GO:0005886">
    <property type="term" value="C:plasma membrane"/>
    <property type="evidence" value="ECO:0007669"/>
    <property type="project" value="UniProtKB-SubCell"/>
</dbReference>
<dbReference type="PRINTS" id="PR00237">
    <property type="entry name" value="GPCRRHODOPSN"/>
</dbReference>
<keyword evidence="6 12" id="KW-0472">Membrane</keyword>
<dbReference type="InterPro" id="IPR017452">
    <property type="entry name" value="GPCR_Rhodpsn_7TM"/>
</dbReference>
<evidence type="ECO:0000256" key="10">
    <source>
        <dbReference type="ARBA" id="ARBA00023224"/>
    </source>
</evidence>
<dbReference type="Proteomes" id="UP001233172">
    <property type="component" value="Unassembled WGS sequence"/>
</dbReference>
<feature type="region of interest" description="Disordered" evidence="11">
    <location>
        <begin position="299"/>
        <end position="330"/>
    </location>
</feature>
<feature type="compositionally biased region" description="Polar residues" evidence="11">
    <location>
        <begin position="299"/>
        <end position="320"/>
    </location>
</feature>
<accession>A0AAD8BTI8</accession>
<feature type="transmembrane region" description="Helical" evidence="12">
    <location>
        <begin position="162"/>
        <end position="188"/>
    </location>
</feature>
<comment type="subcellular location">
    <subcellularLocation>
        <location evidence="1">Cell membrane</location>
        <topology evidence="1">Multi-pass membrane protein</topology>
    </subcellularLocation>
</comment>
<evidence type="ECO:0000256" key="11">
    <source>
        <dbReference type="SAM" id="MobiDB-lite"/>
    </source>
</evidence>
<sequence length="608" mass="67471">MDNTSIVYITAEVVVGVMSVIGNSIVIAAIWKNRRLHTITNVFVGNLAMADIVVGLLAAPCAALAYKGLPKNFYGCVFINSVILIVTNISILMLLGVALERFLAIKEPFLYQRTLTVRRAIYINSCIWVIGFLLGMVPMYGWNKGAKDLEVCLFTNVITYEYMVYFQFFGLVLLPLFLMMCIYIYILIIVRRHMKQTNALRNLFQQERRAQEGFSKDVKAAKMLALVILFFGIFWLPVNILNSLSLFCDVACSPPYEVLLAAIVMSHANSCINPFLYAASNSRIKRAIKGIFGIKVSPEDNSTDINQPRHTNNLSPTPNHVSERSDQEEGRVLPFTISQDKFLQLNRKMSVAGTPLDDRDDNLEVPGTSSEPEGERAAPTEAKSADTSNTNIKDSSLHSILKSSLLPSSSESDNLNLTQLSSLDSSFNLTAPTSESQNNKLNGHIHHLHSENDFTKNKKNLGNVNVSNHNNEIYAFLENSESPELFSKAEDGDAQQWCWPANEAVPGNINEDTASINCLLGVDTSYSKDIDPADSGGQITNVVTVPDSARLPSKGNPGLIELKQLNGFTHLDLDLDHFDIDPKKGHAFILDLEDNSILEHERTEHTKL</sequence>
<dbReference type="PANTHER" id="PTHR24246:SF27">
    <property type="entry name" value="ADENOSINE RECEPTOR, ISOFORM A"/>
    <property type="match status" value="1"/>
</dbReference>
<feature type="domain" description="G-protein coupled receptors family 1 profile" evidence="13">
    <location>
        <begin position="22"/>
        <end position="277"/>
    </location>
</feature>
<evidence type="ECO:0000256" key="2">
    <source>
        <dbReference type="ARBA" id="ARBA00022475"/>
    </source>
</evidence>
<feature type="compositionally biased region" description="Basic and acidic residues" evidence="11">
    <location>
        <begin position="321"/>
        <end position="330"/>
    </location>
</feature>
<evidence type="ECO:0000256" key="4">
    <source>
        <dbReference type="ARBA" id="ARBA00022989"/>
    </source>
</evidence>
<keyword evidence="2" id="KW-1003">Cell membrane</keyword>
<dbReference type="Pfam" id="PF00001">
    <property type="entry name" value="7tm_1"/>
    <property type="match status" value="1"/>
</dbReference>
<evidence type="ECO:0000256" key="12">
    <source>
        <dbReference type="SAM" id="Phobius"/>
    </source>
</evidence>
<comment type="caution">
    <text evidence="14">The sequence shown here is derived from an EMBL/GenBank/DDBJ whole genome shotgun (WGS) entry which is preliminary data.</text>
</comment>
<dbReference type="AlphaFoldDB" id="A0AAD8BTI8"/>
<keyword evidence="3 12" id="KW-0812">Transmembrane</keyword>
<evidence type="ECO:0000256" key="5">
    <source>
        <dbReference type="ARBA" id="ARBA00023040"/>
    </source>
</evidence>
<dbReference type="InterPro" id="IPR000276">
    <property type="entry name" value="GPCR_Rhodpsn"/>
</dbReference>
<dbReference type="EMBL" id="JASAOG010000039">
    <property type="protein sequence ID" value="KAK0059933.1"/>
    <property type="molecule type" value="Genomic_DNA"/>
</dbReference>
<feature type="transmembrane region" description="Helical" evidence="12">
    <location>
        <begin position="6"/>
        <end position="31"/>
    </location>
</feature>
<dbReference type="Gene3D" id="1.20.1070.10">
    <property type="entry name" value="Rhodopsin 7-helix transmembrane proteins"/>
    <property type="match status" value="1"/>
</dbReference>
<feature type="transmembrane region" description="Helical" evidence="12">
    <location>
        <begin position="43"/>
        <end position="66"/>
    </location>
</feature>
<reference evidence="14" key="1">
    <citation type="journal article" date="2023" name="PLoS Negl. Trop. Dis.">
        <title>A genome sequence for Biomphalaria pfeifferi, the major vector snail for the human-infecting parasite Schistosoma mansoni.</title>
        <authorList>
            <person name="Bu L."/>
            <person name="Lu L."/>
            <person name="Laidemitt M.R."/>
            <person name="Zhang S.M."/>
            <person name="Mutuku M."/>
            <person name="Mkoji G."/>
            <person name="Steinauer M."/>
            <person name="Loker E.S."/>
        </authorList>
    </citation>
    <scope>NUCLEOTIDE SEQUENCE</scope>
    <source>
        <strain evidence="14">KasaAsao</strain>
    </source>
</reference>
<evidence type="ECO:0000256" key="6">
    <source>
        <dbReference type="ARBA" id="ARBA00023136"/>
    </source>
</evidence>
<protein>
    <submittedName>
        <fullName evidence="14">Somatostatin receptor type 3</fullName>
    </submittedName>
</protein>
<organism evidence="14 15">
    <name type="scientific">Biomphalaria pfeifferi</name>
    <name type="common">Bloodfluke planorb</name>
    <name type="synonym">Freshwater snail</name>
    <dbReference type="NCBI Taxonomy" id="112525"/>
    <lineage>
        <taxon>Eukaryota</taxon>
        <taxon>Metazoa</taxon>
        <taxon>Spiralia</taxon>
        <taxon>Lophotrochozoa</taxon>
        <taxon>Mollusca</taxon>
        <taxon>Gastropoda</taxon>
        <taxon>Heterobranchia</taxon>
        <taxon>Euthyneura</taxon>
        <taxon>Panpulmonata</taxon>
        <taxon>Hygrophila</taxon>
        <taxon>Lymnaeoidea</taxon>
        <taxon>Planorbidae</taxon>
        <taxon>Biomphalaria</taxon>
    </lineage>
</organism>
<keyword evidence="10" id="KW-0807">Transducer</keyword>
<dbReference type="GO" id="GO:0001609">
    <property type="term" value="F:G protein-coupled adenosine receptor activity"/>
    <property type="evidence" value="ECO:0007669"/>
    <property type="project" value="InterPro"/>
</dbReference>
<evidence type="ECO:0000259" key="13">
    <source>
        <dbReference type="PROSITE" id="PS50262"/>
    </source>
</evidence>
<evidence type="ECO:0000313" key="14">
    <source>
        <dbReference type="EMBL" id="KAK0059933.1"/>
    </source>
</evidence>
<feature type="transmembrane region" description="Helical" evidence="12">
    <location>
        <begin position="72"/>
        <end position="99"/>
    </location>
</feature>
<proteinExistence type="predicted"/>